<name>A0A6P1THX3_9FIRM</name>
<dbReference type="Gene3D" id="1.20.5.1030">
    <property type="entry name" value="Preprotein translocase secy subunit"/>
    <property type="match status" value="1"/>
</dbReference>
<dbReference type="Proteomes" id="UP000464314">
    <property type="component" value="Chromosome"/>
</dbReference>
<dbReference type="PANTHER" id="PTHR33910:SF1">
    <property type="entry name" value="PROTEIN TRANSLOCASE SUBUNIT SECE"/>
    <property type="match status" value="1"/>
</dbReference>
<proteinExistence type="inferred from homology"/>
<dbReference type="GO" id="GO:0043952">
    <property type="term" value="P:protein transport by the Sec complex"/>
    <property type="evidence" value="ECO:0007669"/>
    <property type="project" value="UniProtKB-UniRule"/>
</dbReference>
<organism evidence="10 11">
    <name type="scientific">Anaerocolumna sedimenticola</name>
    <dbReference type="NCBI Taxonomy" id="2696063"/>
    <lineage>
        <taxon>Bacteria</taxon>
        <taxon>Bacillati</taxon>
        <taxon>Bacillota</taxon>
        <taxon>Clostridia</taxon>
        <taxon>Lachnospirales</taxon>
        <taxon>Lachnospiraceae</taxon>
        <taxon>Anaerocolumna</taxon>
    </lineage>
</organism>
<comment type="function">
    <text evidence="9">Essential subunit of the Sec protein translocation channel SecYEG. Clamps together the 2 halves of SecY. May contact the channel plug during translocation.</text>
</comment>
<evidence type="ECO:0000256" key="6">
    <source>
        <dbReference type="ARBA" id="ARBA00022989"/>
    </source>
</evidence>
<keyword evidence="3 9" id="KW-1003">Cell membrane</keyword>
<protein>
    <recommendedName>
        <fullName evidence="9">Protein translocase subunit SecE</fullName>
    </recommendedName>
</protein>
<dbReference type="InterPro" id="IPR001901">
    <property type="entry name" value="Translocase_SecE/Sec61-g"/>
</dbReference>
<evidence type="ECO:0000313" key="10">
    <source>
        <dbReference type="EMBL" id="QHQ60033.1"/>
    </source>
</evidence>
<keyword evidence="8 9" id="KW-0472">Membrane</keyword>
<evidence type="ECO:0000256" key="1">
    <source>
        <dbReference type="ARBA" id="ARBA00004370"/>
    </source>
</evidence>
<dbReference type="HAMAP" id="MF_00422">
    <property type="entry name" value="SecE"/>
    <property type="match status" value="1"/>
</dbReference>
<gene>
    <name evidence="9 10" type="primary">secE</name>
    <name evidence="10" type="ORF">Ana3638_03920</name>
</gene>
<evidence type="ECO:0000256" key="5">
    <source>
        <dbReference type="ARBA" id="ARBA00022927"/>
    </source>
</evidence>
<evidence type="ECO:0000256" key="7">
    <source>
        <dbReference type="ARBA" id="ARBA00023010"/>
    </source>
</evidence>
<keyword evidence="4 9" id="KW-0812">Transmembrane</keyword>
<keyword evidence="2 9" id="KW-0813">Transport</keyword>
<comment type="subunit">
    <text evidence="9">Component of the Sec protein translocase complex. Heterotrimer consisting of SecY, SecE and SecG subunits. The heterotrimers can form oligomers, although 1 heterotrimer is thought to be able to translocate proteins. Interacts with the ribosome. Interacts with SecDF, and other proteins may be involved. Interacts with SecA.</text>
</comment>
<dbReference type="PANTHER" id="PTHR33910">
    <property type="entry name" value="PROTEIN TRANSLOCASE SUBUNIT SECE"/>
    <property type="match status" value="1"/>
</dbReference>
<evidence type="ECO:0000313" key="11">
    <source>
        <dbReference type="Proteomes" id="UP000464314"/>
    </source>
</evidence>
<dbReference type="GO" id="GO:0006605">
    <property type="term" value="P:protein targeting"/>
    <property type="evidence" value="ECO:0007669"/>
    <property type="project" value="UniProtKB-UniRule"/>
</dbReference>
<reference evidence="10 11" key="1">
    <citation type="submission" date="2020-01" db="EMBL/GenBank/DDBJ databases">
        <title>Genome analysis of Anaerocolumna sp. CBA3638.</title>
        <authorList>
            <person name="Kim J."/>
            <person name="Roh S.W."/>
        </authorList>
    </citation>
    <scope>NUCLEOTIDE SEQUENCE [LARGE SCALE GENOMIC DNA]</scope>
    <source>
        <strain evidence="10 11">CBA3638</strain>
    </source>
</reference>
<dbReference type="InterPro" id="IPR005807">
    <property type="entry name" value="SecE_bac"/>
</dbReference>
<comment type="subcellular location">
    <subcellularLocation>
        <location evidence="9">Cell membrane</location>
        <topology evidence="9">Single-pass membrane protein</topology>
    </subcellularLocation>
    <subcellularLocation>
        <location evidence="1">Membrane</location>
    </subcellularLocation>
</comment>
<feature type="transmembrane region" description="Helical" evidence="9">
    <location>
        <begin position="39"/>
        <end position="60"/>
    </location>
</feature>
<keyword evidence="11" id="KW-1185">Reference proteome</keyword>
<dbReference type="GO" id="GO:0008320">
    <property type="term" value="F:protein transmembrane transporter activity"/>
    <property type="evidence" value="ECO:0007669"/>
    <property type="project" value="UniProtKB-UniRule"/>
</dbReference>
<evidence type="ECO:0000256" key="8">
    <source>
        <dbReference type="ARBA" id="ARBA00023136"/>
    </source>
</evidence>
<dbReference type="KEGG" id="anr:Ana3638_03920"/>
<dbReference type="NCBIfam" id="TIGR00964">
    <property type="entry name" value="secE_bact"/>
    <property type="match status" value="1"/>
</dbReference>
<dbReference type="GO" id="GO:0005886">
    <property type="term" value="C:plasma membrane"/>
    <property type="evidence" value="ECO:0007669"/>
    <property type="project" value="UniProtKB-SubCell"/>
</dbReference>
<sequence length="69" mass="7585">MGETANTTEKAPKKSWFKGLKAEFNKIVWPDRESLAKQSVAVIVISVILGVIISILDLGIKYGIDVLIK</sequence>
<dbReference type="GO" id="GO:0009306">
    <property type="term" value="P:protein secretion"/>
    <property type="evidence" value="ECO:0007669"/>
    <property type="project" value="UniProtKB-UniRule"/>
</dbReference>
<accession>A0A6P1THX3</accession>
<dbReference type="InterPro" id="IPR038379">
    <property type="entry name" value="SecE_sf"/>
</dbReference>
<dbReference type="AlphaFoldDB" id="A0A6P1THX3"/>
<dbReference type="EMBL" id="CP048000">
    <property type="protein sequence ID" value="QHQ60033.1"/>
    <property type="molecule type" value="Genomic_DNA"/>
</dbReference>
<evidence type="ECO:0000256" key="9">
    <source>
        <dbReference type="HAMAP-Rule" id="MF_00422"/>
    </source>
</evidence>
<evidence type="ECO:0000256" key="3">
    <source>
        <dbReference type="ARBA" id="ARBA00022475"/>
    </source>
</evidence>
<keyword evidence="7 9" id="KW-0811">Translocation</keyword>
<dbReference type="GO" id="GO:0065002">
    <property type="term" value="P:intracellular protein transmembrane transport"/>
    <property type="evidence" value="ECO:0007669"/>
    <property type="project" value="UniProtKB-UniRule"/>
</dbReference>
<evidence type="ECO:0000256" key="2">
    <source>
        <dbReference type="ARBA" id="ARBA00022448"/>
    </source>
</evidence>
<evidence type="ECO:0000256" key="4">
    <source>
        <dbReference type="ARBA" id="ARBA00022692"/>
    </source>
</evidence>
<keyword evidence="5 9" id="KW-0653">Protein transport</keyword>
<dbReference type="Pfam" id="PF00584">
    <property type="entry name" value="SecE"/>
    <property type="match status" value="1"/>
</dbReference>
<keyword evidence="6 9" id="KW-1133">Transmembrane helix</keyword>
<comment type="similarity">
    <text evidence="9">Belongs to the SecE/SEC61-gamma family.</text>
</comment>
<dbReference type="RefSeq" id="WP_161836869.1">
    <property type="nucleotide sequence ID" value="NZ_CP048000.1"/>
</dbReference>